<keyword evidence="4 5" id="KW-0418">Kinase</keyword>
<dbReference type="GO" id="GO:0005524">
    <property type="term" value="F:ATP binding"/>
    <property type="evidence" value="ECO:0007669"/>
    <property type="project" value="InterPro"/>
</dbReference>
<reference evidence="7" key="1">
    <citation type="submission" date="2020-05" db="EMBL/GenBank/DDBJ databases">
        <title>Novel species in genus Nocardioides.</title>
        <authorList>
            <person name="Zhang G."/>
        </authorList>
    </citation>
    <scope>NUCLEOTIDE SEQUENCE [LARGE SCALE GENOMIC DNA]</scope>
    <source>
        <strain evidence="7">zg-1050</strain>
    </source>
</reference>
<comment type="function">
    <text evidence="5">Bifunctional serine/threonine kinase and phosphorylase involved in the regulation of the pyruvate, phosphate dikinase (PPDK) by catalyzing its phosphorylation/dephosphorylation.</text>
</comment>
<comment type="catalytic activity">
    <reaction evidence="5">
        <text>N(tele)-phospho-L-histidyl/L-threonyl-[pyruvate, phosphate dikinase] + ADP = N(tele)-phospho-L-histidyl/O-phospho-L-threonyl-[pyruvate, phosphate dikinase] + AMP + H(+)</text>
        <dbReference type="Rhea" id="RHEA:43692"/>
        <dbReference type="Rhea" id="RHEA-COMP:10650"/>
        <dbReference type="Rhea" id="RHEA-COMP:10651"/>
        <dbReference type="ChEBI" id="CHEBI:15378"/>
        <dbReference type="ChEBI" id="CHEBI:30013"/>
        <dbReference type="ChEBI" id="CHEBI:61977"/>
        <dbReference type="ChEBI" id="CHEBI:83586"/>
        <dbReference type="ChEBI" id="CHEBI:456215"/>
        <dbReference type="ChEBI" id="CHEBI:456216"/>
        <dbReference type="EC" id="2.7.11.32"/>
    </reaction>
</comment>
<dbReference type="PANTHER" id="PTHR31756:SF3">
    <property type="entry name" value="PYRUVATE, PHOSPHATE DIKINASE REGULATORY PROTEIN 1, CHLOROPLASTIC"/>
    <property type="match status" value="1"/>
</dbReference>
<evidence type="ECO:0000256" key="5">
    <source>
        <dbReference type="HAMAP-Rule" id="MF_00921"/>
    </source>
</evidence>
<dbReference type="PANTHER" id="PTHR31756">
    <property type="entry name" value="PYRUVATE, PHOSPHATE DIKINASE REGULATORY PROTEIN 1, CHLOROPLASTIC"/>
    <property type="match status" value="1"/>
</dbReference>
<dbReference type="HAMAP" id="MF_00921">
    <property type="entry name" value="PDRP"/>
    <property type="match status" value="1"/>
</dbReference>
<proteinExistence type="inferred from homology"/>
<dbReference type="Proteomes" id="UP000503297">
    <property type="component" value="Chromosome"/>
</dbReference>
<keyword evidence="7" id="KW-1185">Reference proteome</keyword>
<keyword evidence="2 5" id="KW-0808">Transferase</keyword>
<dbReference type="EMBL" id="CP053716">
    <property type="protein sequence ID" value="QKF07953.1"/>
    <property type="molecule type" value="Genomic_DNA"/>
</dbReference>
<gene>
    <name evidence="6" type="ORF">HLV38_00715</name>
</gene>
<dbReference type="GO" id="GO:0016776">
    <property type="term" value="F:phosphotransferase activity, phosphate group as acceptor"/>
    <property type="evidence" value="ECO:0007669"/>
    <property type="project" value="UniProtKB-UniRule"/>
</dbReference>
<evidence type="ECO:0000256" key="4">
    <source>
        <dbReference type="ARBA" id="ARBA00022777"/>
    </source>
</evidence>
<dbReference type="EC" id="2.7.11.32" evidence="5"/>
<dbReference type="AlphaFoldDB" id="A0A6M8J5Q1"/>
<feature type="binding site" evidence="5">
    <location>
        <begin position="157"/>
        <end position="164"/>
    </location>
    <ligand>
        <name>ADP</name>
        <dbReference type="ChEBI" id="CHEBI:456216"/>
    </ligand>
</feature>
<dbReference type="InterPro" id="IPR005177">
    <property type="entry name" value="Kinase-pyrophosphorylase"/>
</dbReference>
<sequence length="282" mass="31282">MFPTICVVSDSVGLTGQSIARAASVQFGVESPHVEVLSKVRSFDQIERFLTEQVEVAQRERGDRRVLLFYTLVTSRLADRLAGYLGENPHILGVDIMSPALSAIAQVSGITPSQVPGKLHVANQQYFSRVEAVEFTIAHDDGRNPQDLVKADIVLLGVSRSSKTPLSIYLSQQGYKVANVPLDMQTEPPAELYDVDPTRLFGLMTTPDVLVDIRKRRLGTAATVAAAGRYADPEYVYQDLEDARAFMRRLGCIVVHTERRAVEETAQEILRYFERAHPPQAI</sequence>
<dbReference type="GO" id="GO:0004674">
    <property type="term" value="F:protein serine/threonine kinase activity"/>
    <property type="evidence" value="ECO:0007669"/>
    <property type="project" value="UniProtKB-UniRule"/>
</dbReference>
<dbReference type="KEGG" id="bwa:HLV38_00715"/>
<dbReference type="Pfam" id="PF03618">
    <property type="entry name" value="Kinase-PPPase"/>
    <property type="match status" value="1"/>
</dbReference>
<evidence type="ECO:0000256" key="1">
    <source>
        <dbReference type="ARBA" id="ARBA00022527"/>
    </source>
</evidence>
<evidence type="ECO:0000256" key="3">
    <source>
        <dbReference type="ARBA" id="ARBA00022741"/>
    </source>
</evidence>
<evidence type="ECO:0000313" key="6">
    <source>
        <dbReference type="EMBL" id="QKF07953.1"/>
    </source>
</evidence>
<keyword evidence="3 5" id="KW-0547">Nucleotide-binding</keyword>
<comment type="catalytic activity">
    <reaction evidence="5">
        <text>N(tele)-phospho-L-histidyl/O-phospho-L-threonyl-[pyruvate, phosphate dikinase] + phosphate + H(+) = N(tele)-phospho-L-histidyl/L-threonyl-[pyruvate, phosphate dikinase] + diphosphate</text>
        <dbReference type="Rhea" id="RHEA:43696"/>
        <dbReference type="Rhea" id="RHEA-COMP:10650"/>
        <dbReference type="Rhea" id="RHEA-COMP:10651"/>
        <dbReference type="ChEBI" id="CHEBI:15378"/>
        <dbReference type="ChEBI" id="CHEBI:30013"/>
        <dbReference type="ChEBI" id="CHEBI:33019"/>
        <dbReference type="ChEBI" id="CHEBI:43474"/>
        <dbReference type="ChEBI" id="CHEBI:61977"/>
        <dbReference type="ChEBI" id="CHEBI:83586"/>
        <dbReference type="EC" id="2.7.4.27"/>
    </reaction>
</comment>
<dbReference type="EC" id="2.7.4.27" evidence="5"/>
<evidence type="ECO:0000256" key="2">
    <source>
        <dbReference type="ARBA" id="ARBA00022679"/>
    </source>
</evidence>
<dbReference type="NCBIfam" id="NF003742">
    <property type="entry name" value="PRK05339.1"/>
    <property type="match status" value="1"/>
</dbReference>
<dbReference type="InterPro" id="IPR026565">
    <property type="entry name" value="PPDK_reg"/>
</dbReference>
<evidence type="ECO:0000313" key="7">
    <source>
        <dbReference type="Proteomes" id="UP000503297"/>
    </source>
</evidence>
<comment type="similarity">
    <text evidence="5">Belongs to the pyruvate, phosphate/water dikinase regulatory protein family. PDRP subfamily.</text>
</comment>
<dbReference type="GO" id="GO:0043531">
    <property type="term" value="F:ADP binding"/>
    <property type="evidence" value="ECO:0007669"/>
    <property type="project" value="UniProtKB-UniRule"/>
</dbReference>
<name>A0A6M8J5Q1_9ACTN</name>
<keyword evidence="1 5" id="KW-0723">Serine/threonine-protein kinase</keyword>
<organism evidence="6 7">
    <name type="scientific">Berryella wangjianweii</name>
    <dbReference type="NCBI Taxonomy" id="2734634"/>
    <lineage>
        <taxon>Bacteria</taxon>
        <taxon>Bacillati</taxon>
        <taxon>Actinomycetota</taxon>
        <taxon>Coriobacteriia</taxon>
        <taxon>Eggerthellales</taxon>
        <taxon>Eggerthellaceae</taxon>
        <taxon>Berryella</taxon>
    </lineage>
</organism>
<protein>
    <recommendedName>
        <fullName evidence="5">Putative pyruvate, phosphate dikinase regulatory protein</fullName>
        <shortName evidence="5">PPDK regulatory protein</shortName>
        <ecNumber evidence="5">2.7.11.32</ecNumber>
        <ecNumber evidence="5">2.7.4.27</ecNumber>
    </recommendedName>
</protein>
<accession>A0A6M8J5Q1</accession>